<evidence type="ECO:0000256" key="1">
    <source>
        <dbReference type="SAM" id="MobiDB-lite"/>
    </source>
</evidence>
<dbReference type="Proteomes" id="UP000037288">
    <property type="component" value="Unassembled WGS sequence"/>
</dbReference>
<proteinExistence type="predicted"/>
<accession>A0A0K9XB47</accession>
<protein>
    <recommendedName>
        <fullName evidence="4">LigA protein</fullName>
    </recommendedName>
</protein>
<dbReference type="EMBL" id="LFXA01000017">
    <property type="protein sequence ID" value="KNB49877.1"/>
    <property type="molecule type" value="Genomic_DNA"/>
</dbReference>
<dbReference type="PATRIC" id="fig|1678637.3.peg.5195"/>
<dbReference type="OrthoDB" id="3848913at2"/>
<dbReference type="AlphaFoldDB" id="A0A0K9XB47"/>
<gene>
    <name evidence="2" type="ORF">AC230_24320</name>
</gene>
<comment type="caution">
    <text evidence="2">The sequence shown here is derived from an EMBL/GenBank/DDBJ whole genome shotgun (WGS) entry which is preliminary data.</text>
</comment>
<sequence length="649" mass="70866">MSDGATYRVTETHGNVHAGTGPQINITAAGLLTKTGGRTPRSVARDHLRWLRQRFVAPAGLGTARGHLLETGTALLGGEPGSGRHTAALMLLHELRDAGAFQELVPEERTPRLDPEYIAEGDRLLLDLSTSGVPLWADVLDELSGFRKTLEERSARLVVVLPRHLTHQLPPVFAPFTAELKRPTGAEVLRAHLRPDGIGPDTTNELPRELVAYLDKSPPLRDIATLAHYVLRARSGPNTHEGFASWCREALAAVTDRGRDVADLVASLDTGPRRALLLATAMLHGAHADAVHRATDALLTTVRHPDSATPLLERAGITERLKEVRAAMDRSGRVHFTGLGYAPSVRDHFWTNMPGLRDPLRTWAGGVVGLPELSPDDRDLVVHRFAGQCLRTGRPEDLTVLVRTWTGSAQDGLRLRAAAQALEHGLDDAAWGPYFRSRIYDWSLDRQLSPGLAKVLVGVCAEVMAVRHPNQALVRLHHLARREHGSSEAREALLRLVRADRGLRRRLLYRLAPDATRPGRPADIDLFLELVHEPSLFAMPDSHAPAQVREPGVRSALAAGWNAALLDRPRATWQAAVESWLLTAAEDAALGDLLLGVLVDAAGSRNDLLGLLYVIARDWATAAPDAPSRTRRGPVSDRLLEKIDLAQDM</sequence>
<evidence type="ECO:0000313" key="3">
    <source>
        <dbReference type="Proteomes" id="UP000037288"/>
    </source>
</evidence>
<name>A0A0K9XB47_9ACTN</name>
<feature type="region of interest" description="Disordered" evidence="1">
    <location>
        <begin position="1"/>
        <end position="20"/>
    </location>
</feature>
<dbReference type="STRING" id="1678637.AC230_24320"/>
<evidence type="ECO:0000313" key="2">
    <source>
        <dbReference type="EMBL" id="KNB49877.1"/>
    </source>
</evidence>
<dbReference type="RefSeq" id="WP_049718425.1">
    <property type="nucleotide sequence ID" value="NZ_LFXA01000017.1"/>
</dbReference>
<reference evidence="3" key="1">
    <citation type="submission" date="2015-07" db="EMBL/GenBank/DDBJ databases">
        <title>Draft genome sequence of Streptomyces sp. CMAA 1322, a bacterium isolated from Caatinga biome, from dry forest semiarid of Brazil.</title>
        <authorList>
            <person name="Santos S.N."/>
            <person name="Gacesa R."/>
            <person name="Taketani R.G."/>
            <person name="Long P.F."/>
            <person name="Melo I.S."/>
        </authorList>
    </citation>
    <scope>NUCLEOTIDE SEQUENCE [LARGE SCALE GENOMIC DNA]</scope>
    <source>
        <strain evidence="3">CMAA 1322</strain>
    </source>
</reference>
<organism evidence="2 3">
    <name type="scientific">Streptomyces caatingaensis</name>
    <dbReference type="NCBI Taxonomy" id="1678637"/>
    <lineage>
        <taxon>Bacteria</taxon>
        <taxon>Bacillati</taxon>
        <taxon>Actinomycetota</taxon>
        <taxon>Actinomycetes</taxon>
        <taxon>Kitasatosporales</taxon>
        <taxon>Streptomycetaceae</taxon>
        <taxon>Streptomyces</taxon>
    </lineage>
</organism>
<evidence type="ECO:0008006" key="4">
    <source>
        <dbReference type="Google" id="ProtNLM"/>
    </source>
</evidence>
<keyword evidence="3" id="KW-1185">Reference proteome</keyword>